<feature type="transmembrane region" description="Helical" evidence="6">
    <location>
        <begin position="310"/>
        <end position="331"/>
    </location>
</feature>
<name>A0ABX0K490_9PROT</name>
<reference evidence="8 9" key="1">
    <citation type="journal article" date="2020" name="Int. J. Syst. Evol. Microbiol.">
        <title>Novel acetic acid bacteria from cider fermentations: Acetobacter conturbans sp. nov. and Acetobacter fallax sp. nov.</title>
        <authorList>
            <person name="Sombolestani A.S."/>
            <person name="Cleenwerck I."/>
            <person name="Cnockaert M."/>
            <person name="Borremans W."/>
            <person name="Wieme A.D."/>
            <person name="De Vuyst L."/>
            <person name="Vandamme P."/>
        </authorList>
    </citation>
    <scope>NUCLEOTIDE SEQUENCE [LARGE SCALE GENOMIC DNA]</scope>
    <source>
        <strain evidence="8 9">LMG 1627</strain>
    </source>
</reference>
<evidence type="ECO:0000256" key="5">
    <source>
        <dbReference type="ARBA" id="ARBA00023136"/>
    </source>
</evidence>
<keyword evidence="4 6" id="KW-1133">Transmembrane helix</keyword>
<feature type="transmembrane region" description="Helical" evidence="6">
    <location>
        <begin position="136"/>
        <end position="154"/>
    </location>
</feature>
<comment type="subcellular location">
    <subcellularLocation>
        <location evidence="1">Membrane</location>
        <topology evidence="1">Multi-pass membrane protein</topology>
    </subcellularLocation>
</comment>
<evidence type="ECO:0000259" key="7">
    <source>
        <dbReference type="Pfam" id="PF00324"/>
    </source>
</evidence>
<gene>
    <name evidence="8" type="ORF">GOB81_13520</name>
</gene>
<evidence type="ECO:0000256" key="4">
    <source>
        <dbReference type="ARBA" id="ARBA00022989"/>
    </source>
</evidence>
<protein>
    <submittedName>
        <fullName evidence="8">Amino acid permease</fullName>
    </submittedName>
</protein>
<proteinExistence type="predicted"/>
<feature type="domain" description="Amino acid permease/ SLC12A" evidence="7">
    <location>
        <begin position="1"/>
        <end position="382"/>
    </location>
</feature>
<feature type="transmembrane region" description="Helical" evidence="6">
    <location>
        <begin position="400"/>
        <end position="418"/>
    </location>
</feature>
<keyword evidence="2" id="KW-0813">Transport</keyword>
<feature type="transmembrane region" description="Helical" evidence="6">
    <location>
        <begin position="28"/>
        <end position="50"/>
    </location>
</feature>
<dbReference type="Proteomes" id="UP000631653">
    <property type="component" value="Unassembled WGS sequence"/>
</dbReference>
<dbReference type="PANTHER" id="PTHR43495:SF5">
    <property type="entry name" value="GAMMA-AMINOBUTYRIC ACID PERMEASE"/>
    <property type="match status" value="1"/>
</dbReference>
<dbReference type="PANTHER" id="PTHR43495">
    <property type="entry name" value="GABA PERMEASE"/>
    <property type="match status" value="1"/>
</dbReference>
<sequence>MISVGGIIGAGLFVGTSATIAAAGPAVILSYLAAGLLVWIVMLLLGKLALHHEGRGSFISHVATVLGRHSGFVTGWSYAFLWVVTAGAQAVAGGIIIGHLLDVPSTPGALGLVALGLLLNMLPVRIYGLSEGILSIFKLIALALFISAGVFWAMTTPGAEARIHDNMLGHGGFFPLGVWAIPAVVPMIVQTFTGCEIAFVASVDSEDARRNVRRTVMRLPFLILLFYLGSVLVILSLRPWTDIIPGQSPFVLVMHDLHIPGTEGLAIAVTLIAIVSCLNSAKYVVSRVLRELATLGCAPAKLHRSTSSGVPLLAVSITAFTETLIVLSATWSPSRVYAVLLGSSGTIIIFSYFMASLACLHISKRQAGGRKISLLAGLCSAILALLLAVLPVFAQTRLNAGLAYALIAFIGLTGLLFLRRQAVPPTRGLPT</sequence>
<keyword evidence="3 6" id="KW-0812">Transmembrane</keyword>
<comment type="caution">
    <text evidence="8">The sequence shown here is derived from an EMBL/GenBank/DDBJ whole genome shotgun (WGS) entry which is preliminary data.</text>
</comment>
<feature type="transmembrane region" description="Helical" evidence="6">
    <location>
        <begin position="257"/>
        <end position="278"/>
    </location>
</feature>
<evidence type="ECO:0000256" key="1">
    <source>
        <dbReference type="ARBA" id="ARBA00004141"/>
    </source>
</evidence>
<dbReference type="PIRSF" id="PIRSF006060">
    <property type="entry name" value="AA_transporter"/>
    <property type="match status" value="1"/>
</dbReference>
<evidence type="ECO:0000256" key="3">
    <source>
        <dbReference type="ARBA" id="ARBA00022692"/>
    </source>
</evidence>
<feature type="transmembrane region" description="Helical" evidence="6">
    <location>
        <begin position="372"/>
        <end position="394"/>
    </location>
</feature>
<evidence type="ECO:0000313" key="9">
    <source>
        <dbReference type="Proteomes" id="UP000631653"/>
    </source>
</evidence>
<dbReference type="InterPro" id="IPR004841">
    <property type="entry name" value="AA-permease/SLC12A_dom"/>
</dbReference>
<dbReference type="Gene3D" id="1.20.1740.10">
    <property type="entry name" value="Amino acid/polyamine transporter I"/>
    <property type="match status" value="1"/>
</dbReference>
<feature type="transmembrane region" description="Helical" evidence="6">
    <location>
        <begin position="107"/>
        <end position="124"/>
    </location>
</feature>
<feature type="transmembrane region" description="Helical" evidence="6">
    <location>
        <begin position="78"/>
        <end position="101"/>
    </location>
</feature>
<accession>A0ABX0K490</accession>
<evidence type="ECO:0000256" key="2">
    <source>
        <dbReference type="ARBA" id="ARBA00022448"/>
    </source>
</evidence>
<keyword evidence="5 6" id="KW-0472">Membrane</keyword>
<feature type="transmembrane region" description="Helical" evidence="6">
    <location>
        <begin position="219"/>
        <end position="237"/>
    </location>
</feature>
<evidence type="ECO:0000313" key="8">
    <source>
        <dbReference type="EMBL" id="NHN89631.1"/>
    </source>
</evidence>
<feature type="transmembrane region" description="Helical" evidence="6">
    <location>
        <begin position="174"/>
        <end position="199"/>
    </location>
</feature>
<evidence type="ECO:0000256" key="6">
    <source>
        <dbReference type="SAM" id="Phobius"/>
    </source>
</evidence>
<dbReference type="Pfam" id="PF00324">
    <property type="entry name" value="AA_permease"/>
    <property type="match status" value="1"/>
</dbReference>
<feature type="transmembrane region" description="Helical" evidence="6">
    <location>
        <begin position="337"/>
        <end position="360"/>
    </location>
</feature>
<dbReference type="EMBL" id="WOSY01000015">
    <property type="protein sequence ID" value="NHN89631.1"/>
    <property type="molecule type" value="Genomic_DNA"/>
</dbReference>
<keyword evidence="9" id="KW-1185">Reference proteome</keyword>
<organism evidence="8 9">
    <name type="scientific">Acetobacter conturbans</name>
    <dbReference type="NCBI Taxonomy" id="1737472"/>
    <lineage>
        <taxon>Bacteria</taxon>
        <taxon>Pseudomonadati</taxon>
        <taxon>Pseudomonadota</taxon>
        <taxon>Alphaproteobacteria</taxon>
        <taxon>Acetobacterales</taxon>
        <taxon>Acetobacteraceae</taxon>
        <taxon>Acetobacter</taxon>
    </lineage>
</organism>